<proteinExistence type="predicted"/>
<sequence>MRLLQDLNGIHLARISVSFISAIYTICQKSLFLSRRSVLGSVGGDVKCVGGDVKCVGQCQSVSNLVLLFISFLFFVGRSRQPTVTPPGQRRHAEFAEDI</sequence>
<dbReference type="Proteomes" id="UP001642409">
    <property type="component" value="Unassembled WGS sequence"/>
</dbReference>
<reference evidence="1 2" key="1">
    <citation type="submission" date="2024-07" db="EMBL/GenBank/DDBJ databases">
        <authorList>
            <person name="Akdeniz Z."/>
        </authorList>
    </citation>
    <scope>NUCLEOTIDE SEQUENCE [LARGE SCALE GENOMIC DNA]</scope>
</reference>
<evidence type="ECO:0000313" key="2">
    <source>
        <dbReference type="Proteomes" id="UP001642409"/>
    </source>
</evidence>
<dbReference type="EMBL" id="CAXDID020000187">
    <property type="protein sequence ID" value="CAL6051276.1"/>
    <property type="molecule type" value="Genomic_DNA"/>
</dbReference>
<gene>
    <name evidence="1" type="ORF">HINF_LOCUS44293</name>
</gene>
<protein>
    <submittedName>
        <fullName evidence="1">Hypothetical_protein</fullName>
    </submittedName>
</protein>
<accession>A0ABP1K2H8</accession>
<keyword evidence="2" id="KW-1185">Reference proteome</keyword>
<name>A0ABP1K2H8_9EUKA</name>
<evidence type="ECO:0000313" key="1">
    <source>
        <dbReference type="EMBL" id="CAL6051276.1"/>
    </source>
</evidence>
<organism evidence="1 2">
    <name type="scientific">Hexamita inflata</name>
    <dbReference type="NCBI Taxonomy" id="28002"/>
    <lineage>
        <taxon>Eukaryota</taxon>
        <taxon>Metamonada</taxon>
        <taxon>Diplomonadida</taxon>
        <taxon>Hexamitidae</taxon>
        <taxon>Hexamitinae</taxon>
        <taxon>Hexamita</taxon>
    </lineage>
</organism>
<comment type="caution">
    <text evidence="1">The sequence shown here is derived from an EMBL/GenBank/DDBJ whole genome shotgun (WGS) entry which is preliminary data.</text>
</comment>